<dbReference type="EMBL" id="DS027698">
    <property type="protein sequence ID" value="EAW16250.1"/>
    <property type="molecule type" value="Genomic_DNA"/>
</dbReference>
<dbReference type="Gene3D" id="3.40.30.10">
    <property type="entry name" value="Glutaredoxin"/>
    <property type="match status" value="1"/>
</dbReference>
<dbReference type="Proteomes" id="UP000006702">
    <property type="component" value="Unassembled WGS sequence"/>
</dbReference>
<organism evidence="2 3">
    <name type="scientific">Neosartorya fischeri (strain ATCC 1020 / DSM 3700 / CBS 544.65 / FGSC A1164 / JCM 1740 / NRRL 181 / WB 181)</name>
    <name type="common">Aspergillus fischerianus</name>
    <dbReference type="NCBI Taxonomy" id="331117"/>
    <lineage>
        <taxon>Eukaryota</taxon>
        <taxon>Fungi</taxon>
        <taxon>Dikarya</taxon>
        <taxon>Ascomycota</taxon>
        <taxon>Pezizomycotina</taxon>
        <taxon>Eurotiomycetes</taxon>
        <taxon>Eurotiomycetidae</taxon>
        <taxon>Eurotiales</taxon>
        <taxon>Aspergillaceae</taxon>
        <taxon>Aspergillus</taxon>
        <taxon>Aspergillus subgen. Fumigati</taxon>
    </lineage>
</organism>
<dbReference type="RefSeq" id="XP_001258147.1">
    <property type="nucleotide sequence ID" value="XM_001258146.1"/>
</dbReference>
<accession>A1DN79</accession>
<reference evidence="3" key="1">
    <citation type="journal article" date="2008" name="PLoS Genet.">
        <title>Genomic islands in the pathogenic filamentous fungus Aspergillus fumigatus.</title>
        <authorList>
            <person name="Fedorova N.D."/>
            <person name="Khaldi N."/>
            <person name="Joardar V.S."/>
            <person name="Maiti R."/>
            <person name="Amedeo P."/>
            <person name="Anderson M.J."/>
            <person name="Crabtree J."/>
            <person name="Silva J.C."/>
            <person name="Badger J.H."/>
            <person name="Albarraq A."/>
            <person name="Angiuoli S."/>
            <person name="Bussey H."/>
            <person name="Bowyer P."/>
            <person name="Cotty P.J."/>
            <person name="Dyer P.S."/>
            <person name="Egan A."/>
            <person name="Galens K."/>
            <person name="Fraser-Liggett C.M."/>
            <person name="Haas B.J."/>
            <person name="Inman J.M."/>
            <person name="Kent R."/>
            <person name="Lemieux S."/>
            <person name="Malavazi I."/>
            <person name="Orvis J."/>
            <person name="Roemer T."/>
            <person name="Ronning C.M."/>
            <person name="Sundaram J.P."/>
            <person name="Sutton G."/>
            <person name="Turner G."/>
            <person name="Venter J.C."/>
            <person name="White O.R."/>
            <person name="Whitty B.R."/>
            <person name="Youngman P."/>
            <person name="Wolfe K.H."/>
            <person name="Goldman G.H."/>
            <person name="Wortman J.R."/>
            <person name="Jiang B."/>
            <person name="Denning D.W."/>
            <person name="Nierman W.C."/>
        </authorList>
    </citation>
    <scope>NUCLEOTIDE SEQUENCE [LARGE SCALE GENOMIC DNA]</scope>
    <source>
        <strain evidence="3">ATCC 1020 / DSM 3700 / CBS 544.65 / FGSC A1164 / JCM 1740 / NRRL 181 / WB 181</strain>
    </source>
</reference>
<dbReference type="PROSITE" id="PS50405">
    <property type="entry name" value="GST_CTER"/>
    <property type="match status" value="1"/>
</dbReference>
<dbReference type="SUPFAM" id="SSF47616">
    <property type="entry name" value="GST C-terminal domain-like"/>
    <property type="match status" value="1"/>
</dbReference>
<dbReference type="GeneID" id="4584662"/>
<dbReference type="InterPro" id="IPR010987">
    <property type="entry name" value="Glutathione-S-Trfase_C-like"/>
</dbReference>
<dbReference type="KEGG" id="nfi:NFIA_055990"/>
<dbReference type="OrthoDB" id="3587182at2759"/>
<keyword evidence="3" id="KW-1185">Reference proteome</keyword>
<proteinExistence type="predicted"/>
<feature type="domain" description="GST C-terminal" evidence="1">
    <location>
        <begin position="118"/>
        <end position="261"/>
    </location>
</feature>
<dbReference type="eggNOG" id="ENOG502T1Z0">
    <property type="taxonomic scope" value="Eukaryota"/>
</dbReference>
<dbReference type="CDD" id="cd00299">
    <property type="entry name" value="GST_C_family"/>
    <property type="match status" value="1"/>
</dbReference>
<evidence type="ECO:0000313" key="3">
    <source>
        <dbReference type="Proteomes" id="UP000006702"/>
    </source>
</evidence>
<dbReference type="HOGENOM" id="CLU_1049773_0_0_1"/>
<evidence type="ECO:0000259" key="1">
    <source>
        <dbReference type="PROSITE" id="PS50405"/>
    </source>
</evidence>
<protein>
    <recommendedName>
        <fullName evidence="1">GST C-terminal domain-containing protein</fullName>
    </recommendedName>
</protein>
<dbReference type="AlphaFoldDB" id="A1DN79"/>
<evidence type="ECO:0000313" key="2">
    <source>
        <dbReference type="EMBL" id="EAW16250.1"/>
    </source>
</evidence>
<dbReference type="STRING" id="331117.A1DN79"/>
<dbReference type="InterPro" id="IPR036282">
    <property type="entry name" value="Glutathione-S-Trfase_C_sf"/>
</dbReference>
<dbReference type="Gene3D" id="1.20.1050.10">
    <property type="match status" value="1"/>
</dbReference>
<sequence>MTKGNVQQTLWVWPRGLYPGQLVYYLKAKSLPITVLHSPENPDGPLNIVPIKIDTAAGKLTLALPNTEPQPPNSLLPVMRIVDGDTTRILHQATAVLQYLEEYYHPSQGYNDLSGGSCPELRAHVRAIVQLVADVMIWVQNDIFHNRELAVTLGRINKEEQSAAASVYSRRQWKGEMAKLDRWVSENAQAESISVSGLVGAPNLADFALLSAVELFREFFNEDILEGYAALEAWYKRYSESCWFVRREDFDSLGDSRFKDFFQG</sequence>
<name>A1DN79_NEOFI</name>
<gene>
    <name evidence="2" type="ORF">NFIA_055990</name>
</gene>
<dbReference type="VEuPathDB" id="FungiDB:NFIA_055990"/>
<dbReference type="OMA" id="SIWIHET"/>